<keyword evidence="9" id="KW-0812">Transmembrane</keyword>
<keyword evidence="32" id="KW-1185">Reference proteome</keyword>
<keyword evidence="11" id="KW-0492">Microsome</keyword>
<evidence type="ECO:0000256" key="5">
    <source>
        <dbReference type="ARBA" id="ARBA00019213"/>
    </source>
</evidence>
<evidence type="ECO:0000256" key="9">
    <source>
        <dbReference type="ARBA" id="ARBA00022692"/>
    </source>
</evidence>
<keyword evidence="8" id="KW-0285">Flavoprotein</keyword>
<dbReference type="Pfam" id="PF00743">
    <property type="entry name" value="FMO-like"/>
    <property type="match status" value="1"/>
</dbReference>
<evidence type="ECO:0000256" key="20">
    <source>
        <dbReference type="ARBA" id="ARBA00045722"/>
    </source>
</evidence>
<evidence type="ECO:0000256" key="15">
    <source>
        <dbReference type="ARBA" id="ARBA00023098"/>
    </source>
</evidence>
<evidence type="ECO:0000256" key="3">
    <source>
        <dbReference type="ARBA" id="ARBA00012698"/>
    </source>
</evidence>
<evidence type="ECO:0000256" key="17">
    <source>
        <dbReference type="ARBA" id="ARBA00029728"/>
    </source>
</evidence>
<comment type="catalytic activity">
    <reaction evidence="24">
        <text>NADPH + O2 + H(+) = H2O2 + NADP(+)</text>
        <dbReference type="Rhea" id="RHEA:11260"/>
        <dbReference type="ChEBI" id="CHEBI:15378"/>
        <dbReference type="ChEBI" id="CHEBI:15379"/>
        <dbReference type="ChEBI" id="CHEBI:16240"/>
        <dbReference type="ChEBI" id="CHEBI:57783"/>
        <dbReference type="ChEBI" id="CHEBI:58349"/>
        <dbReference type="EC" id="1.6.3.1"/>
    </reaction>
    <physiologicalReaction direction="left-to-right" evidence="24">
        <dbReference type="Rhea" id="RHEA:11261"/>
    </physiologicalReaction>
</comment>
<evidence type="ECO:0000256" key="26">
    <source>
        <dbReference type="ARBA" id="ARBA00048459"/>
    </source>
</evidence>
<keyword evidence="14" id="KW-0560">Oxidoreductase</keyword>
<evidence type="ECO:0000256" key="16">
    <source>
        <dbReference type="ARBA" id="ARBA00023136"/>
    </source>
</evidence>
<evidence type="ECO:0000313" key="31">
    <source>
        <dbReference type="EMBL" id="KAJ8312625.1"/>
    </source>
</evidence>
<evidence type="ECO:0000256" key="25">
    <source>
        <dbReference type="ARBA" id="ARBA00047977"/>
    </source>
</evidence>
<feature type="non-terminal residue" evidence="31">
    <location>
        <position position="515"/>
    </location>
</feature>
<dbReference type="PANTHER" id="PTHR23023">
    <property type="entry name" value="DIMETHYLANILINE MONOOXYGENASE"/>
    <property type="match status" value="1"/>
</dbReference>
<proteinExistence type="inferred from homology"/>
<reference evidence="31 32" key="1">
    <citation type="submission" date="2022-12" db="EMBL/GenBank/DDBJ databases">
        <title>Chromosome-level genome of Tegillarca granosa.</title>
        <authorList>
            <person name="Kim J."/>
        </authorList>
    </citation>
    <scope>NUCLEOTIDE SEQUENCE [LARGE SCALE GENOMIC DNA]</scope>
    <source>
        <strain evidence="31">Teg-2019</strain>
        <tissue evidence="31">Adductor muscle</tissue>
    </source>
</reference>
<comment type="function">
    <text evidence="20">Acts as a Baeyer-Villiger monooxygenase on a broad range of substrates. Catalyzes the insertion of an oxygen atom into a carbon-carbon bond adjacent to a carbonyl, which converts ketones to esters. Active on diverse carbonyl compounds, whereas soft nucleophiles are mostly non- or poorly reactive. In contrast with other forms of FMO it is non- or poorly active on 'classical' substrates such as drugs, pesticides, and dietary components containing soft nucleophilic heteroatoms. Able to oxidize drug molecules bearing a carbonyl group on an aliphatic chain, such as nabumetone and pentoxifylline. Also, in the absence of substrates, shows slow but yet significant NADPH oxidase activity. Acts as a positive modulator of cholesterol biosynthesis as well as glucose homeostasis, promoting metabolic aging via pleiotropic effects.</text>
</comment>
<evidence type="ECO:0000256" key="19">
    <source>
        <dbReference type="ARBA" id="ARBA00033301"/>
    </source>
</evidence>
<comment type="subcellular location">
    <subcellularLocation>
        <location evidence="1">Microsome membrane</location>
    </subcellularLocation>
</comment>
<evidence type="ECO:0000256" key="30">
    <source>
        <dbReference type="ARBA" id="ARBA00049475"/>
    </source>
</evidence>
<evidence type="ECO:0000256" key="22">
    <source>
        <dbReference type="ARBA" id="ARBA00047574"/>
    </source>
</evidence>
<evidence type="ECO:0000256" key="21">
    <source>
        <dbReference type="ARBA" id="ARBA00047426"/>
    </source>
</evidence>
<dbReference type="PIRSF" id="PIRSF000332">
    <property type="entry name" value="FMO"/>
    <property type="match status" value="1"/>
</dbReference>
<comment type="catalytic activity">
    <reaction evidence="21">
        <text>hexan-3-one + NADPH + O2 + H(+) = propyl propanoate + NADP(+) + H2O</text>
        <dbReference type="Rhea" id="RHEA:54848"/>
        <dbReference type="ChEBI" id="CHEBI:15377"/>
        <dbReference type="ChEBI" id="CHEBI:15378"/>
        <dbReference type="ChEBI" id="CHEBI:15379"/>
        <dbReference type="ChEBI" id="CHEBI:57783"/>
        <dbReference type="ChEBI" id="CHEBI:58349"/>
        <dbReference type="ChEBI" id="CHEBI:89828"/>
        <dbReference type="ChEBI" id="CHEBI:89891"/>
    </reaction>
    <physiologicalReaction direction="left-to-right" evidence="21">
        <dbReference type="Rhea" id="RHEA:54849"/>
    </physiologicalReaction>
</comment>
<evidence type="ECO:0000256" key="27">
    <source>
        <dbReference type="ARBA" id="ARBA00048989"/>
    </source>
</evidence>
<evidence type="ECO:0000256" key="7">
    <source>
        <dbReference type="ARBA" id="ARBA00022553"/>
    </source>
</evidence>
<protein>
    <recommendedName>
        <fullName evidence="5">Flavin-containing monooxygenase 5</fullName>
        <ecNumber evidence="4">1.14.13.8</ecNumber>
        <ecNumber evidence="3">1.6.3.1</ecNumber>
    </recommendedName>
    <alternativeName>
        <fullName evidence="19">Dimethylaniline monooxygenase [N-oxide-forming] 5</fullName>
    </alternativeName>
    <alternativeName>
        <fullName evidence="17">Dimethylaniline oxidase 5</fullName>
    </alternativeName>
    <alternativeName>
        <fullName evidence="18">NADPH oxidase</fullName>
    </alternativeName>
</protein>
<dbReference type="PRINTS" id="PR00370">
    <property type="entry name" value="FMOXYGENASE"/>
</dbReference>
<evidence type="ECO:0000256" key="12">
    <source>
        <dbReference type="ARBA" id="ARBA00022857"/>
    </source>
</evidence>
<comment type="catalytic activity">
    <reaction evidence="30">
        <text>octan-3-one + NADPH + O2 + H(+) = pentyl propanoate + NADP(+) + H2O</text>
        <dbReference type="Rhea" id="RHEA:54840"/>
        <dbReference type="ChEBI" id="CHEBI:15377"/>
        <dbReference type="ChEBI" id="CHEBI:15378"/>
        <dbReference type="ChEBI" id="CHEBI:15379"/>
        <dbReference type="ChEBI" id="CHEBI:57783"/>
        <dbReference type="ChEBI" id="CHEBI:58349"/>
        <dbReference type="ChEBI" id="CHEBI:80946"/>
        <dbReference type="ChEBI" id="CHEBI:87373"/>
    </reaction>
    <physiologicalReaction direction="left-to-right" evidence="30">
        <dbReference type="Rhea" id="RHEA:54841"/>
    </physiologicalReaction>
</comment>
<comment type="catalytic activity">
    <reaction evidence="26">
        <text>octan-3-one + NADPH + O2 + H(+) = ethyl hexanoate + NADP(+) + H2O</text>
        <dbReference type="Rhea" id="RHEA:54856"/>
        <dbReference type="ChEBI" id="CHEBI:15377"/>
        <dbReference type="ChEBI" id="CHEBI:15378"/>
        <dbReference type="ChEBI" id="CHEBI:15379"/>
        <dbReference type="ChEBI" id="CHEBI:57783"/>
        <dbReference type="ChEBI" id="CHEBI:58349"/>
        <dbReference type="ChEBI" id="CHEBI:80946"/>
        <dbReference type="ChEBI" id="CHEBI:86055"/>
    </reaction>
    <physiologicalReaction direction="left-to-right" evidence="26">
        <dbReference type="Rhea" id="RHEA:54857"/>
    </physiologicalReaction>
</comment>
<dbReference type="InterPro" id="IPR020946">
    <property type="entry name" value="Flavin_mOase-like"/>
</dbReference>
<keyword evidence="13" id="KW-1133">Transmembrane helix</keyword>
<comment type="catalytic activity">
    <reaction evidence="29">
        <text>N,N-dimethylaniline + NADPH + O2 + H(+) = N,N-dimethylaniline N-oxide + NADP(+) + H2O</text>
        <dbReference type="Rhea" id="RHEA:24468"/>
        <dbReference type="ChEBI" id="CHEBI:15377"/>
        <dbReference type="ChEBI" id="CHEBI:15378"/>
        <dbReference type="ChEBI" id="CHEBI:15379"/>
        <dbReference type="ChEBI" id="CHEBI:16269"/>
        <dbReference type="ChEBI" id="CHEBI:17735"/>
        <dbReference type="ChEBI" id="CHEBI:57783"/>
        <dbReference type="ChEBI" id="CHEBI:58349"/>
        <dbReference type="EC" id="1.14.13.8"/>
    </reaction>
    <physiologicalReaction direction="left-to-right" evidence="29">
        <dbReference type="Rhea" id="RHEA:24469"/>
    </physiologicalReaction>
</comment>
<comment type="catalytic activity">
    <reaction evidence="23">
        <text>sulcatone + NADPH + O2 + H(+) = 4-methylpent-3-en-1-yl acetate + NADP(+) + H2O</text>
        <dbReference type="Rhea" id="RHEA:54864"/>
        <dbReference type="ChEBI" id="CHEBI:15377"/>
        <dbReference type="ChEBI" id="CHEBI:15378"/>
        <dbReference type="ChEBI" id="CHEBI:15379"/>
        <dbReference type="ChEBI" id="CHEBI:16310"/>
        <dbReference type="ChEBI" id="CHEBI:57783"/>
        <dbReference type="ChEBI" id="CHEBI:58349"/>
        <dbReference type="ChEBI" id="CHEBI:138373"/>
    </reaction>
    <physiologicalReaction direction="left-to-right" evidence="23">
        <dbReference type="Rhea" id="RHEA:54865"/>
    </physiologicalReaction>
</comment>
<evidence type="ECO:0000256" key="10">
    <source>
        <dbReference type="ARBA" id="ARBA00022827"/>
    </source>
</evidence>
<evidence type="ECO:0000256" key="18">
    <source>
        <dbReference type="ARBA" id="ARBA00033213"/>
    </source>
</evidence>
<keyword evidence="7" id="KW-0597">Phosphoprotein</keyword>
<comment type="catalytic activity">
    <reaction evidence="25">
        <text>hexan-3-one + NADPH + O2 + H(+) = ethyl butanoate + NADP(+) + H2O</text>
        <dbReference type="Rhea" id="RHEA:54844"/>
        <dbReference type="ChEBI" id="CHEBI:15377"/>
        <dbReference type="ChEBI" id="CHEBI:15378"/>
        <dbReference type="ChEBI" id="CHEBI:15379"/>
        <dbReference type="ChEBI" id="CHEBI:57783"/>
        <dbReference type="ChEBI" id="CHEBI:58349"/>
        <dbReference type="ChEBI" id="CHEBI:88764"/>
        <dbReference type="ChEBI" id="CHEBI:89891"/>
    </reaction>
    <physiologicalReaction direction="left-to-right" evidence="25">
        <dbReference type="Rhea" id="RHEA:54845"/>
    </physiologicalReaction>
</comment>
<dbReference type="EC" id="1.6.3.1" evidence="3"/>
<dbReference type="SUPFAM" id="SSF51905">
    <property type="entry name" value="FAD/NAD(P)-binding domain"/>
    <property type="match status" value="2"/>
</dbReference>
<comment type="catalytic activity">
    <reaction evidence="22">
        <text>heptan-2-one + NADPH + O2 + H(+) = pentyl acetate + NADP(+) + H2O</text>
        <dbReference type="Rhea" id="RHEA:54836"/>
        <dbReference type="ChEBI" id="CHEBI:5672"/>
        <dbReference type="ChEBI" id="CHEBI:15377"/>
        <dbReference type="ChEBI" id="CHEBI:15378"/>
        <dbReference type="ChEBI" id="CHEBI:15379"/>
        <dbReference type="ChEBI" id="CHEBI:57783"/>
        <dbReference type="ChEBI" id="CHEBI:58349"/>
        <dbReference type="ChEBI" id="CHEBI:87362"/>
    </reaction>
    <physiologicalReaction direction="left-to-right" evidence="22">
        <dbReference type="Rhea" id="RHEA:54837"/>
    </physiologicalReaction>
</comment>
<evidence type="ECO:0000256" key="24">
    <source>
        <dbReference type="ARBA" id="ARBA00047864"/>
    </source>
</evidence>
<comment type="caution">
    <text evidence="31">The sequence shown here is derived from an EMBL/GenBank/DDBJ whole genome shotgun (WGS) entry which is preliminary data.</text>
</comment>
<organism evidence="31 32">
    <name type="scientific">Tegillarca granosa</name>
    <name type="common">Malaysian cockle</name>
    <name type="synonym">Anadara granosa</name>
    <dbReference type="NCBI Taxonomy" id="220873"/>
    <lineage>
        <taxon>Eukaryota</taxon>
        <taxon>Metazoa</taxon>
        <taxon>Spiralia</taxon>
        <taxon>Lophotrochozoa</taxon>
        <taxon>Mollusca</taxon>
        <taxon>Bivalvia</taxon>
        <taxon>Autobranchia</taxon>
        <taxon>Pteriomorphia</taxon>
        <taxon>Arcoida</taxon>
        <taxon>Arcoidea</taxon>
        <taxon>Arcidae</taxon>
        <taxon>Tegillarca</taxon>
    </lineage>
</organism>
<dbReference type="InterPro" id="IPR050346">
    <property type="entry name" value="FMO-like"/>
</dbReference>
<keyword evidence="15" id="KW-0443">Lipid metabolism</keyword>
<dbReference type="EMBL" id="JARBDR010000440">
    <property type="protein sequence ID" value="KAJ8312625.1"/>
    <property type="molecule type" value="Genomic_DNA"/>
</dbReference>
<evidence type="ECO:0000313" key="32">
    <source>
        <dbReference type="Proteomes" id="UP001217089"/>
    </source>
</evidence>
<evidence type="ECO:0000256" key="14">
    <source>
        <dbReference type="ARBA" id="ARBA00023002"/>
    </source>
</evidence>
<keyword evidence="10" id="KW-0274">FAD</keyword>
<comment type="similarity">
    <text evidence="2">Belongs to the FMO family.</text>
</comment>
<dbReference type="Gene3D" id="3.50.50.60">
    <property type="entry name" value="FAD/NAD(P)-binding domain"/>
    <property type="match status" value="1"/>
</dbReference>
<comment type="catalytic activity">
    <reaction evidence="27">
        <text>(2E)-geranial + NADPH + O2 + H(+) = (1E)-2,6-dimethylhepta-1,5-dien-1-yl formate + NADP(+) + H2O</text>
        <dbReference type="Rhea" id="RHEA:54860"/>
        <dbReference type="ChEBI" id="CHEBI:15377"/>
        <dbReference type="ChEBI" id="CHEBI:15378"/>
        <dbReference type="ChEBI" id="CHEBI:15379"/>
        <dbReference type="ChEBI" id="CHEBI:16980"/>
        <dbReference type="ChEBI" id="CHEBI:57783"/>
        <dbReference type="ChEBI" id="CHEBI:58349"/>
        <dbReference type="ChEBI" id="CHEBI:138375"/>
    </reaction>
    <physiologicalReaction direction="left-to-right" evidence="27">
        <dbReference type="Rhea" id="RHEA:54861"/>
    </physiologicalReaction>
</comment>
<evidence type="ECO:0000256" key="29">
    <source>
        <dbReference type="ARBA" id="ARBA00049443"/>
    </source>
</evidence>
<keyword evidence="12" id="KW-0521">NADP</keyword>
<evidence type="ECO:0000256" key="8">
    <source>
        <dbReference type="ARBA" id="ARBA00022630"/>
    </source>
</evidence>
<dbReference type="InterPro" id="IPR036188">
    <property type="entry name" value="FAD/NAD-bd_sf"/>
</dbReference>
<accession>A0ABQ9F8K5</accession>
<evidence type="ECO:0000256" key="28">
    <source>
        <dbReference type="ARBA" id="ARBA00048990"/>
    </source>
</evidence>
<evidence type="ECO:0000256" key="23">
    <source>
        <dbReference type="ARBA" id="ARBA00047855"/>
    </source>
</evidence>
<dbReference type="InterPro" id="IPR000960">
    <property type="entry name" value="Flavin_mOase"/>
</dbReference>
<dbReference type="PRINTS" id="PR01125">
    <property type="entry name" value="FMOXYGENASE5"/>
</dbReference>
<evidence type="ECO:0000256" key="1">
    <source>
        <dbReference type="ARBA" id="ARBA00004524"/>
    </source>
</evidence>
<gene>
    <name evidence="31" type="ORF">KUTeg_009998</name>
</gene>
<evidence type="ECO:0000256" key="6">
    <source>
        <dbReference type="ARBA" id="ARBA00022481"/>
    </source>
</evidence>
<evidence type="ECO:0000256" key="11">
    <source>
        <dbReference type="ARBA" id="ARBA00022848"/>
    </source>
</evidence>
<dbReference type="EC" id="1.14.13.8" evidence="4"/>
<evidence type="ECO:0000256" key="4">
    <source>
        <dbReference type="ARBA" id="ARBA00012850"/>
    </source>
</evidence>
<dbReference type="Proteomes" id="UP001217089">
    <property type="component" value="Unassembled WGS sequence"/>
</dbReference>
<comment type="catalytic activity">
    <reaction evidence="28">
        <text>heptan-4-one + NADPH + O2 + H(+) = propyl butanoate + NADP(+) + H2O</text>
        <dbReference type="Rhea" id="RHEA:54852"/>
        <dbReference type="ChEBI" id="CHEBI:15377"/>
        <dbReference type="ChEBI" id="CHEBI:15378"/>
        <dbReference type="ChEBI" id="CHEBI:15379"/>
        <dbReference type="ChEBI" id="CHEBI:57783"/>
        <dbReference type="ChEBI" id="CHEBI:58349"/>
        <dbReference type="ChEBI" id="CHEBI:89484"/>
        <dbReference type="ChEBI" id="CHEBI:89719"/>
    </reaction>
    <physiologicalReaction direction="left-to-right" evidence="28">
        <dbReference type="Rhea" id="RHEA:54853"/>
    </physiologicalReaction>
</comment>
<name>A0ABQ9F8K5_TEGGR</name>
<keyword evidence="11" id="KW-0256">Endoplasmic reticulum</keyword>
<keyword evidence="16" id="KW-0472">Membrane</keyword>
<dbReference type="InterPro" id="IPR002257">
    <property type="entry name" value="Flavin_mOase_5"/>
</dbReference>
<evidence type="ECO:0000256" key="2">
    <source>
        <dbReference type="ARBA" id="ARBA00009183"/>
    </source>
</evidence>
<sequence>MKKIAIVGAGCSGLAAIKCCLDEGLEPVCFEREIEVGGLWNYTENPKLGKGSVYKNCVINTSKEMMAYSDFPPPEQFPTFMPHSYVLKYFKLYAENFGLYKYINFETSVQNIRPTLDYKETGRWEVVTCKKGHNEVTETFDGVLICTGHHTYPNMPTFRGLDVFNGQVMHSHSYRENSKLTGKRVLVVGIGNSAVDIAVDASHTASQVYLSTRRGAWVISRKGFWGLPADAMANSRFVFSLPKSFLGWGVEKMSNLIFDHEGFGLKPKHGAFQAHPTINDELPFRIMVGAVRVKPNIYEFTENKVRFEDGSCEEIDVVVFATGYNYKLSFLDKSVTCIDKNNTCLYEYMFPPELEHPTLGIVGLVQAIGAVMPISEMQCRWYTRLIKGLVNLPSKEEMYEDIDKKRDEMSKLYISTQRHTIQFDDHITTFWIEYMDEIANKIGVKPDFKKLFLDDPWLALRCIFGPCFPAQYRLHGPGKWNGAKPCIQDAMKRCMSPNRAKILPKNAELRTKNNV</sequence>
<keyword evidence="6" id="KW-0488">Methylation</keyword>
<evidence type="ECO:0000256" key="13">
    <source>
        <dbReference type="ARBA" id="ARBA00022989"/>
    </source>
</evidence>